<evidence type="ECO:0000256" key="2">
    <source>
        <dbReference type="ARBA" id="ARBA00022771"/>
    </source>
</evidence>
<evidence type="ECO:0000313" key="9">
    <source>
        <dbReference type="Proteomes" id="UP000822476"/>
    </source>
</evidence>
<dbReference type="PANTHER" id="PTHR46029">
    <property type="entry name" value="C-TERMINAL-BINDING PROTEIN"/>
    <property type="match status" value="1"/>
</dbReference>
<dbReference type="Pfam" id="PF05485">
    <property type="entry name" value="THAP"/>
    <property type="match status" value="1"/>
</dbReference>
<accession>A0A8S9Z4B0</accession>
<evidence type="ECO:0000256" key="4">
    <source>
        <dbReference type="ARBA" id="ARBA00023125"/>
    </source>
</evidence>
<dbReference type="AlphaFoldDB" id="A0A8S9Z4B0"/>
<evidence type="ECO:0000256" key="6">
    <source>
        <dbReference type="SAM" id="MobiDB-lite"/>
    </source>
</evidence>
<dbReference type="SMART" id="SM00980">
    <property type="entry name" value="THAP"/>
    <property type="match status" value="1"/>
</dbReference>
<dbReference type="GO" id="GO:0008270">
    <property type="term" value="F:zinc ion binding"/>
    <property type="evidence" value="ECO:0007669"/>
    <property type="project" value="UniProtKB-KW"/>
</dbReference>
<name>A0A8S9Z4B0_9TREM</name>
<feature type="domain" description="THAP-type" evidence="7">
    <location>
        <begin position="1"/>
        <end position="79"/>
    </location>
</feature>
<dbReference type="PANTHER" id="PTHR46029:SF7">
    <property type="entry name" value="C-TERMINAL-BINDING PROTEIN"/>
    <property type="match status" value="1"/>
</dbReference>
<proteinExistence type="predicted"/>
<dbReference type="GO" id="GO:0001221">
    <property type="term" value="F:transcription coregulator binding"/>
    <property type="evidence" value="ECO:0007669"/>
    <property type="project" value="TreeGrafter"/>
</dbReference>
<reference evidence="8" key="1">
    <citation type="submission" date="2019-07" db="EMBL/GenBank/DDBJ databases">
        <title>Annotation for the trematode Paragonimus miyazaki's.</title>
        <authorList>
            <person name="Choi Y.-J."/>
        </authorList>
    </citation>
    <scope>NUCLEOTIDE SEQUENCE</scope>
    <source>
        <strain evidence="8">Japan</strain>
    </source>
</reference>
<evidence type="ECO:0000313" key="8">
    <source>
        <dbReference type="EMBL" id="KAF7260001.1"/>
    </source>
</evidence>
<feature type="compositionally biased region" description="Gly residues" evidence="6">
    <location>
        <begin position="101"/>
        <end position="113"/>
    </location>
</feature>
<keyword evidence="9" id="KW-1185">Reference proteome</keyword>
<keyword evidence="4 5" id="KW-0238">DNA-binding</keyword>
<evidence type="ECO:0000259" key="7">
    <source>
        <dbReference type="PROSITE" id="PS50950"/>
    </source>
</evidence>
<feature type="region of interest" description="Disordered" evidence="6">
    <location>
        <begin position="88"/>
        <end position="120"/>
    </location>
</feature>
<dbReference type="GO" id="GO:0006357">
    <property type="term" value="P:regulation of transcription by RNA polymerase II"/>
    <property type="evidence" value="ECO:0007669"/>
    <property type="project" value="TreeGrafter"/>
</dbReference>
<dbReference type="Proteomes" id="UP000822476">
    <property type="component" value="Unassembled WGS sequence"/>
</dbReference>
<dbReference type="GO" id="GO:0005634">
    <property type="term" value="C:nucleus"/>
    <property type="evidence" value="ECO:0007669"/>
    <property type="project" value="TreeGrafter"/>
</dbReference>
<keyword evidence="2 5" id="KW-0863">Zinc-finger</keyword>
<keyword evidence="3" id="KW-0862">Zinc</keyword>
<comment type="caution">
    <text evidence="8">The sequence shown here is derived from an EMBL/GenBank/DDBJ whole genome shotgun (WGS) entry which is preliminary data.</text>
</comment>
<keyword evidence="1" id="KW-0479">Metal-binding</keyword>
<evidence type="ECO:0000256" key="3">
    <source>
        <dbReference type="ARBA" id="ARBA00022833"/>
    </source>
</evidence>
<evidence type="ECO:0000256" key="5">
    <source>
        <dbReference type="PROSITE-ProRule" id="PRU00309"/>
    </source>
</evidence>
<dbReference type="OrthoDB" id="7312725at2759"/>
<dbReference type="GO" id="GO:0003677">
    <property type="term" value="F:DNA binding"/>
    <property type="evidence" value="ECO:0007669"/>
    <property type="project" value="UniProtKB-UniRule"/>
</dbReference>
<gene>
    <name evidence="8" type="ORF">EG68_02828</name>
</gene>
<dbReference type="EMBL" id="JTDE01000936">
    <property type="protein sequence ID" value="KAF7260001.1"/>
    <property type="molecule type" value="Genomic_DNA"/>
</dbReference>
<protein>
    <recommendedName>
        <fullName evidence="7">THAP-type domain-containing protein</fullName>
    </recommendedName>
</protein>
<dbReference type="SUPFAM" id="SSF57716">
    <property type="entry name" value="Glucocorticoid receptor-like (DNA-binding domain)"/>
    <property type="match status" value="1"/>
</dbReference>
<organism evidence="8 9">
    <name type="scientific">Paragonimus skrjabini miyazakii</name>
    <dbReference type="NCBI Taxonomy" id="59628"/>
    <lineage>
        <taxon>Eukaryota</taxon>
        <taxon>Metazoa</taxon>
        <taxon>Spiralia</taxon>
        <taxon>Lophotrochozoa</taxon>
        <taxon>Platyhelminthes</taxon>
        <taxon>Trematoda</taxon>
        <taxon>Digenea</taxon>
        <taxon>Plagiorchiida</taxon>
        <taxon>Troglotremata</taxon>
        <taxon>Troglotrematidae</taxon>
        <taxon>Paragonimus</taxon>
    </lineage>
</organism>
<dbReference type="GO" id="GO:0003714">
    <property type="term" value="F:transcription corepressor activity"/>
    <property type="evidence" value="ECO:0007669"/>
    <property type="project" value="TreeGrafter"/>
</dbReference>
<dbReference type="InterPro" id="IPR006612">
    <property type="entry name" value="THAP_Znf"/>
</dbReference>
<dbReference type="PROSITE" id="PS50950">
    <property type="entry name" value="ZF_THAP"/>
    <property type="match status" value="1"/>
</dbReference>
<sequence length="541" mass="60461">MPTTCGFPNCRFRSRYRGAEDNRHFYRVPKKPVALRKRWLEAIGRTEETIVSQLRVCSGHFQGGEKREGDIPVADPSVDVQLRIELPPKSPRLQGNNISGGRIGFGSRGGRGRGASMTHMNKSRTGLCNFVNRNGTTYFATNSNRQKHFMTSLTRFPYVVSNAETQETNRWPNSYKPFLNETHCSPYFHLTQGSKMMPKIVDSQKTKSPAFQERDKNKSFNLFETKHHPAIPVQFCPKNDSPVRRANRTVDQELSTTAHSPNPTFSVSSLKRSVPVGSVVSEVATSCCFPLKPTLNSTVVDTKIDKLNKPVTRGEKDRTASSLLLGLNPILTSGDTSPQLFPTFQNLSSNNCVIPTHNNHSLFMHFYNFMMEKSFSGFFQGVVGNPFQGLFNNELVPIPAIKRSGLNGNWTQGVPGPDLLSSTEVQFSIGDCQPHPVSNKSNEKIDTFFPNTLYQSRRNLCSELTSKYHINLDAPINLTKQPSLFESGMQDRVQIAGDAAKHDERFNQMNVTSQTETRFSTDTKTYAEQFGGIDGPTPCGE</sequence>
<dbReference type="InterPro" id="IPR051638">
    <property type="entry name" value="CTBP_dehydrogenase"/>
</dbReference>
<evidence type="ECO:0000256" key="1">
    <source>
        <dbReference type="ARBA" id="ARBA00022723"/>
    </source>
</evidence>
<dbReference type="GO" id="GO:0140297">
    <property type="term" value="F:DNA-binding transcription factor binding"/>
    <property type="evidence" value="ECO:0007669"/>
    <property type="project" value="TreeGrafter"/>
</dbReference>
<dbReference type="GO" id="GO:0003713">
    <property type="term" value="F:transcription coactivator activity"/>
    <property type="evidence" value="ECO:0007669"/>
    <property type="project" value="TreeGrafter"/>
</dbReference>